<dbReference type="InterPro" id="IPR050447">
    <property type="entry name" value="Erg6_SMT_methyltransf"/>
</dbReference>
<dbReference type="Gene3D" id="3.40.50.150">
    <property type="entry name" value="Vaccinia Virus protein VP39"/>
    <property type="match status" value="1"/>
</dbReference>
<gene>
    <name evidence="3" type="ORF">A2Y85_01200</name>
</gene>
<dbReference type="InterPro" id="IPR013216">
    <property type="entry name" value="Methyltransf_11"/>
</dbReference>
<evidence type="ECO:0000259" key="2">
    <source>
        <dbReference type="Pfam" id="PF08241"/>
    </source>
</evidence>
<name>A0A1F4U9N6_UNCW3</name>
<proteinExistence type="predicted"/>
<dbReference type="GO" id="GO:0008757">
    <property type="term" value="F:S-adenosylmethionine-dependent methyltransferase activity"/>
    <property type="evidence" value="ECO:0007669"/>
    <property type="project" value="InterPro"/>
</dbReference>
<sequence length="250" mass="29484">MINRWYQYLTKRYTQREWTFMNYGFAHLNGEEKLPLHLSDEADRYCIQLYHHVAAPTNILNKDILEVGSGRGGGCFYIARYLKPKSIVGIDFSRNAIDWCNRIYSVPNLSFQVGDAMKIPFPDRSFDVVINVESSHCYQSMHGFIREAMRVLRPGGFFSWTDILWTRCMDKINHHFRHSGLRAIKEWDITPSVLRALALDHDQKLHTIRNLAPRFMWKFLKEFTAVPGTKVYKSLENRKRLYLSKIFQKV</sequence>
<dbReference type="PANTHER" id="PTHR44068">
    <property type="entry name" value="ZGC:194242"/>
    <property type="match status" value="1"/>
</dbReference>
<feature type="domain" description="Methyltransferase type 11" evidence="2">
    <location>
        <begin position="65"/>
        <end position="158"/>
    </location>
</feature>
<dbReference type="CDD" id="cd02440">
    <property type="entry name" value="AdoMet_MTases"/>
    <property type="match status" value="1"/>
</dbReference>
<comment type="caution">
    <text evidence="3">The sequence shown here is derived from an EMBL/GenBank/DDBJ whole genome shotgun (WGS) entry which is preliminary data.</text>
</comment>
<keyword evidence="1" id="KW-0808">Transferase</keyword>
<dbReference type="SUPFAM" id="SSF53335">
    <property type="entry name" value="S-adenosyl-L-methionine-dependent methyltransferases"/>
    <property type="match status" value="1"/>
</dbReference>
<organism evidence="3 4">
    <name type="scientific">candidate division WOR-3 bacterium RBG_13_43_14</name>
    <dbReference type="NCBI Taxonomy" id="1802590"/>
    <lineage>
        <taxon>Bacteria</taxon>
        <taxon>Bacteria division WOR-3</taxon>
    </lineage>
</organism>
<evidence type="ECO:0000256" key="1">
    <source>
        <dbReference type="ARBA" id="ARBA00022679"/>
    </source>
</evidence>
<reference evidence="3 4" key="1">
    <citation type="journal article" date="2016" name="Nat. Commun.">
        <title>Thousands of microbial genomes shed light on interconnected biogeochemical processes in an aquifer system.</title>
        <authorList>
            <person name="Anantharaman K."/>
            <person name="Brown C.T."/>
            <person name="Hug L.A."/>
            <person name="Sharon I."/>
            <person name="Castelle C.J."/>
            <person name="Probst A.J."/>
            <person name="Thomas B.C."/>
            <person name="Singh A."/>
            <person name="Wilkins M.J."/>
            <person name="Karaoz U."/>
            <person name="Brodie E.L."/>
            <person name="Williams K.H."/>
            <person name="Hubbard S.S."/>
            <person name="Banfield J.F."/>
        </authorList>
    </citation>
    <scope>NUCLEOTIDE SEQUENCE [LARGE SCALE GENOMIC DNA]</scope>
</reference>
<protein>
    <recommendedName>
        <fullName evidence="2">Methyltransferase type 11 domain-containing protein</fullName>
    </recommendedName>
</protein>
<accession>A0A1F4U9N6</accession>
<dbReference type="Pfam" id="PF08241">
    <property type="entry name" value="Methyltransf_11"/>
    <property type="match status" value="1"/>
</dbReference>
<dbReference type="Proteomes" id="UP000177025">
    <property type="component" value="Unassembled WGS sequence"/>
</dbReference>
<evidence type="ECO:0000313" key="4">
    <source>
        <dbReference type="Proteomes" id="UP000177025"/>
    </source>
</evidence>
<evidence type="ECO:0000313" key="3">
    <source>
        <dbReference type="EMBL" id="OGC41577.1"/>
    </source>
</evidence>
<dbReference type="EMBL" id="MEUM01000102">
    <property type="protein sequence ID" value="OGC41577.1"/>
    <property type="molecule type" value="Genomic_DNA"/>
</dbReference>
<dbReference type="AlphaFoldDB" id="A0A1F4U9N6"/>
<dbReference type="InterPro" id="IPR029063">
    <property type="entry name" value="SAM-dependent_MTases_sf"/>
</dbReference>
<dbReference type="PANTHER" id="PTHR44068:SF11">
    <property type="entry name" value="GERANYL DIPHOSPHATE 2-C-METHYLTRANSFERASE"/>
    <property type="match status" value="1"/>
</dbReference>